<dbReference type="AlphaFoldDB" id="F3C9V7"/>
<organism evidence="2 3">
    <name type="scientific">Pseudomonas savastanoi pv. glycinea str. race 4</name>
    <dbReference type="NCBI Taxonomy" id="875330"/>
    <lineage>
        <taxon>Bacteria</taxon>
        <taxon>Pseudomonadati</taxon>
        <taxon>Pseudomonadota</taxon>
        <taxon>Gammaproteobacteria</taxon>
        <taxon>Pseudomonadales</taxon>
        <taxon>Pseudomonadaceae</taxon>
        <taxon>Pseudomonas</taxon>
    </lineage>
</organism>
<accession>F3C9V7</accession>
<dbReference type="EMBL" id="ADWY01001131">
    <property type="protein sequence ID" value="EGH16049.1"/>
    <property type="molecule type" value="Genomic_DNA"/>
</dbReference>
<dbReference type="PATRIC" id="fig|875330.6.peg.3985"/>
<gene>
    <name evidence="2" type="ORF">Pgy4_23448</name>
</gene>
<evidence type="ECO:0000313" key="2">
    <source>
        <dbReference type="EMBL" id="EGH16049.1"/>
    </source>
</evidence>
<dbReference type="Proteomes" id="UP000005466">
    <property type="component" value="Unassembled WGS sequence"/>
</dbReference>
<feature type="compositionally biased region" description="Basic and acidic residues" evidence="1">
    <location>
        <begin position="30"/>
        <end position="40"/>
    </location>
</feature>
<name>F3C9V7_PSESG</name>
<feature type="region of interest" description="Disordered" evidence="1">
    <location>
        <begin position="1"/>
        <end position="52"/>
    </location>
</feature>
<proteinExistence type="predicted"/>
<reference evidence="2 3" key="1">
    <citation type="journal article" date="2011" name="PLoS Pathog.">
        <title>Dynamic evolution of pathogenicity revealed by sequencing and comparative genomics of 19 Pseudomonas syringae isolates.</title>
        <authorList>
            <person name="Baltrus D.A."/>
            <person name="Nishimura M.T."/>
            <person name="Romanchuk A."/>
            <person name="Chang J.H."/>
            <person name="Mukhtar M.S."/>
            <person name="Cherkis K."/>
            <person name="Roach J."/>
            <person name="Grant S.R."/>
            <person name="Jones C.D."/>
            <person name="Dangl J.L."/>
        </authorList>
    </citation>
    <scope>NUCLEOTIDE SEQUENCE [LARGE SCALE GENOMIC DNA]</scope>
    <source>
        <strain evidence="3">race 4</strain>
    </source>
</reference>
<protein>
    <submittedName>
        <fullName evidence="2">Uncharacterized protein</fullName>
    </submittedName>
</protein>
<comment type="caution">
    <text evidence="2">The sequence shown here is derived from an EMBL/GenBank/DDBJ whole genome shotgun (WGS) entry which is preliminary data.</text>
</comment>
<evidence type="ECO:0000313" key="3">
    <source>
        <dbReference type="Proteomes" id="UP000005466"/>
    </source>
</evidence>
<feature type="compositionally biased region" description="Low complexity" evidence="1">
    <location>
        <begin position="8"/>
        <end position="26"/>
    </location>
</feature>
<dbReference type="BioCyc" id="PSYR875330:G11XH-4514-MONOMER"/>
<evidence type="ECO:0000256" key="1">
    <source>
        <dbReference type="SAM" id="MobiDB-lite"/>
    </source>
</evidence>
<dbReference type="HOGENOM" id="CLU_3083796_0_0_6"/>
<sequence length="52" mass="6109">MNTHVDSEPAAPNQDDQQAARQNEAQRLQHHQEEQERERQNSLNRDSPDLDM</sequence>